<keyword evidence="2" id="KW-1185">Reference proteome</keyword>
<organism evidence="1 2">
    <name type="scientific">Pontiella sulfatireligans</name>
    <dbReference type="NCBI Taxonomy" id="2750658"/>
    <lineage>
        <taxon>Bacteria</taxon>
        <taxon>Pseudomonadati</taxon>
        <taxon>Kiritimatiellota</taxon>
        <taxon>Kiritimatiellia</taxon>
        <taxon>Kiritimatiellales</taxon>
        <taxon>Pontiellaceae</taxon>
        <taxon>Pontiella</taxon>
    </lineage>
</organism>
<evidence type="ECO:0000313" key="2">
    <source>
        <dbReference type="Proteomes" id="UP000346198"/>
    </source>
</evidence>
<dbReference type="AlphaFoldDB" id="A0A6C2UT52"/>
<dbReference type="RefSeq" id="WP_136063488.1">
    <property type="nucleotide sequence ID" value="NZ_CAAHFH010000002.1"/>
</dbReference>
<evidence type="ECO:0000313" key="1">
    <source>
        <dbReference type="EMBL" id="VGO22076.1"/>
    </source>
</evidence>
<proteinExistence type="predicted"/>
<dbReference type="Proteomes" id="UP000346198">
    <property type="component" value="Unassembled WGS sequence"/>
</dbReference>
<gene>
    <name evidence="1" type="ORF">SCARR_04157</name>
</gene>
<sequence length="174" mass="19418">MEALRGNKSEAAYLLRESEFMYVDVRSIKLHYEDGYPARGVEEMMESWHMSSDLEGLGGKSVRPSFPGHAAPFPPAFLSNALIRRRLCLALGWMLTGCAHYAVPGDPAVDGKIRLQEQLMALDPSVRSNEAHRVAVGRRFLRTRIGPRRLRFGTMFWSTSVCATGGFATTGRRT</sequence>
<name>A0A6C2UT52_9BACT</name>
<protein>
    <submittedName>
        <fullName evidence="1">Uncharacterized protein</fullName>
    </submittedName>
</protein>
<accession>A0A6C2UT52</accession>
<dbReference type="EMBL" id="CAAHFH010000002">
    <property type="protein sequence ID" value="VGO22076.1"/>
    <property type="molecule type" value="Genomic_DNA"/>
</dbReference>
<reference evidence="1 2" key="1">
    <citation type="submission" date="2019-04" db="EMBL/GenBank/DDBJ databases">
        <authorList>
            <person name="Van Vliet M D."/>
        </authorList>
    </citation>
    <scope>NUCLEOTIDE SEQUENCE [LARGE SCALE GENOMIC DNA]</scope>
    <source>
        <strain evidence="1 2">F21</strain>
    </source>
</reference>